<evidence type="ECO:0000259" key="1">
    <source>
        <dbReference type="Pfam" id="PF04422"/>
    </source>
</evidence>
<sequence>MKVEEFNSKKIYSDVSGVSSYIDKRIKIELNSYGLYEEIVDTDISGDISPLVRKVSPYLNSKLSVCDVARTLFSRYENIKNDVRIGYYQSLFVGYVKEGEYRVNASSGGMGTWIFKELFEKGLIDGVIHVKENPDKKSSTLFKYGISKTIEEIKSGAKTKYYPVELSEVLDLVKNCKGKYAIVGIPSFIESIRLLALNDTIIKDRIIFTVGLICGHQKSSKFADYMAWQVGIKPGDLKNIDFRHKLDNARADSYAIKMTGIIDGKTKTIIKSKNNLSGQNWGLGYFKPLASDFTDDVFNETADIVVGDAWLPEYQNDSNGNNIVIIRNPIINDIVTEAISEGRLIMNDVDSDTIFKSQAAHFRHTFDELSYRKYKKDNNNLWYPINRVNAENEISFLRGKVQDIRMEISSKSHEYFKMAVDKDDLSFFENKMKILNNKYKIIYYLMAIQGKGLAGIIKIIIGKLKK</sequence>
<feature type="domain" description="Coenzyme F420 hydrogenase/dehydrogenase beta subunit N-terminal" evidence="1">
    <location>
        <begin position="92"/>
        <end position="170"/>
    </location>
</feature>
<evidence type="ECO:0000259" key="2">
    <source>
        <dbReference type="Pfam" id="PF04432"/>
    </source>
</evidence>
<gene>
    <name evidence="3" type="ORF">GTG28_15945</name>
</gene>
<feature type="domain" description="Coenzyme F420 hydrogenase/dehydrogenase beta subunit C-terminal" evidence="2">
    <location>
        <begin position="179"/>
        <end position="350"/>
    </location>
</feature>
<name>A0A6L8LXA9_9VIBR</name>
<comment type="caution">
    <text evidence="3">The sequence shown here is derived from an EMBL/GenBank/DDBJ whole genome shotgun (WGS) entry which is preliminary data.</text>
</comment>
<dbReference type="Pfam" id="PF04422">
    <property type="entry name" value="FrhB_FdhB_N"/>
    <property type="match status" value="1"/>
</dbReference>
<dbReference type="RefSeq" id="WP_160931599.1">
    <property type="nucleotide sequence ID" value="NZ_WWEU01000006.1"/>
</dbReference>
<proteinExistence type="predicted"/>
<evidence type="ECO:0000313" key="4">
    <source>
        <dbReference type="Proteomes" id="UP000478571"/>
    </source>
</evidence>
<dbReference type="InterPro" id="IPR007525">
    <property type="entry name" value="FrhB_FdhB_C"/>
</dbReference>
<accession>A0A6L8LXA9</accession>
<dbReference type="InterPro" id="IPR007516">
    <property type="entry name" value="Co_F420_Hydgase/DH_bsu_N"/>
</dbReference>
<dbReference type="Proteomes" id="UP000478571">
    <property type="component" value="Unassembled WGS sequence"/>
</dbReference>
<protein>
    <submittedName>
        <fullName evidence="3">Coenzyme F420 hydrogenase</fullName>
    </submittedName>
</protein>
<dbReference type="GO" id="GO:0052592">
    <property type="term" value="F:oxidoreductase activity, acting on CH or CH2 groups, with an iron-sulfur protein as acceptor"/>
    <property type="evidence" value="ECO:0007669"/>
    <property type="project" value="TreeGrafter"/>
</dbReference>
<dbReference type="PANTHER" id="PTHR31332">
    <property type="entry name" value="7-HYDROXYMETHYL CHLOROPHYLL A REDUCTASE, CHLOROPLASTIC"/>
    <property type="match status" value="1"/>
</dbReference>
<dbReference type="InterPro" id="IPR045220">
    <property type="entry name" value="FRHB/FDHB/HCAR-like"/>
</dbReference>
<organism evidence="3 4">
    <name type="scientific">Vibrio tetraodonis subsp. pristinus</name>
    <dbReference type="NCBI Taxonomy" id="2695891"/>
    <lineage>
        <taxon>Bacteria</taxon>
        <taxon>Pseudomonadati</taxon>
        <taxon>Pseudomonadota</taxon>
        <taxon>Gammaproteobacteria</taxon>
        <taxon>Vibrionales</taxon>
        <taxon>Vibrionaceae</taxon>
        <taxon>Vibrio</taxon>
    </lineage>
</organism>
<dbReference type="EMBL" id="WWEU01000006">
    <property type="protein sequence ID" value="MYM60721.1"/>
    <property type="molecule type" value="Genomic_DNA"/>
</dbReference>
<keyword evidence="4" id="KW-1185">Reference proteome</keyword>
<dbReference type="PANTHER" id="PTHR31332:SF0">
    <property type="entry name" value="7-HYDROXYMETHYL CHLOROPHYLL A REDUCTASE, CHLOROPLASTIC"/>
    <property type="match status" value="1"/>
</dbReference>
<reference evidence="3 4" key="1">
    <citation type="submission" date="2020-01" db="EMBL/GenBank/DDBJ databases">
        <title>Draft Genome Sequence of Vibrio sp. strain OCN044, Isolated from a Healthy Coral at Palmyra Atoll.</title>
        <authorList>
            <person name="Videau P."/>
            <person name="Loughran R."/>
            <person name="Esquivel A."/>
            <person name="Deadmond M."/>
            <person name="Paddock B.E."/>
            <person name="Saw J.H."/>
            <person name="Ushijima B."/>
        </authorList>
    </citation>
    <scope>NUCLEOTIDE SEQUENCE [LARGE SCALE GENOMIC DNA]</scope>
    <source>
        <strain evidence="3 4">OCN044</strain>
    </source>
</reference>
<dbReference type="AlphaFoldDB" id="A0A6L8LXA9"/>
<dbReference type="Pfam" id="PF04432">
    <property type="entry name" value="FrhB_FdhB_C"/>
    <property type="match status" value="1"/>
</dbReference>
<evidence type="ECO:0000313" key="3">
    <source>
        <dbReference type="EMBL" id="MYM60721.1"/>
    </source>
</evidence>